<gene>
    <name evidence="2" type="ORF">K435DRAFT_810799</name>
</gene>
<dbReference type="Proteomes" id="UP000297245">
    <property type="component" value="Unassembled WGS sequence"/>
</dbReference>
<protein>
    <submittedName>
        <fullName evidence="2">Uncharacterized protein</fullName>
    </submittedName>
</protein>
<sequence>MQPLKYLIGDAVVVWRAWTMVPEAKCRIVLSILLLGSIGSTITMILEWLGVIIPQGTLYRIGRLLPLVLTNIVSTLMVGYRIWYSQKSLEAYVIEPYSLFSGMSNELRLTRNKIRRILLILIGSGLLYVVGWIYSVVTDIGLLNEDGRFLVEAFLPHISGLYFLVVSALVAFRKSQIDTYHTSA</sequence>
<proteinExistence type="predicted"/>
<accession>A0A4S8KU37</accession>
<keyword evidence="1" id="KW-1133">Transmembrane helix</keyword>
<dbReference type="OrthoDB" id="2744793at2759"/>
<keyword evidence="3" id="KW-1185">Reference proteome</keyword>
<evidence type="ECO:0000256" key="1">
    <source>
        <dbReference type="SAM" id="Phobius"/>
    </source>
</evidence>
<dbReference type="AlphaFoldDB" id="A0A4S8KU37"/>
<feature type="transmembrane region" description="Helical" evidence="1">
    <location>
        <begin position="154"/>
        <end position="172"/>
    </location>
</feature>
<evidence type="ECO:0000313" key="2">
    <source>
        <dbReference type="EMBL" id="THU79349.1"/>
    </source>
</evidence>
<reference evidence="2 3" key="1">
    <citation type="journal article" date="2019" name="Nat. Ecol. Evol.">
        <title>Megaphylogeny resolves global patterns of mushroom evolution.</title>
        <authorList>
            <person name="Varga T."/>
            <person name="Krizsan K."/>
            <person name="Foldi C."/>
            <person name="Dima B."/>
            <person name="Sanchez-Garcia M."/>
            <person name="Sanchez-Ramirez S."/>
            <person name="Szollosi G.J."/>
            <person name="Szarkandi J.G."/>
            <person name="Papp V."/>
            <person name="Albert L."/>
            <person name="Andreopoulos W."/>
            <person name="Angelini C."/>
            <person name="Antonin V."/>
            <person name="Barry K.W."/>
            <person name="Bougher N.L."/>
            <person name="Buchanan P."/>
            <person name="Buyck B."/>
            <person name="Bense V."/>
            <person name="Catcheside P."/>
            <person name="Chovatia M."/>
            <person name="Cooper J."/>
            <person name="Damon W."/>
            <person name="Desjardin D."/>
            <person name="Finy P."/>
            <person name="Geml J."/>
            <person name="Haridas S."/>
            <person name="Hughes K."/>
            <person name="Justo A."/>
            <person name="Karasinski D."/>
            <person name="Kautmanova I."/>
            <person name="Kiss B."/>
            <person name="Kocsube S."/>
            <person name="Kotiranta H."/>
            <person name="LaButti K.M."/>
            <person name="Lechner B.E."/>
            <person name="Liimatainen K."/>
            <person name="Lipzen A."/>
            <person name="Lukacs Z."/>
            <person name="Mihaltcheva S."/>
            <person name="Morgado L.N."/>
            <person name="Niskanen T."/>
            <person name="Noordeloos M.E."/>
            <person name="Ohm R.A."/>
            <person name="Ortiz-Santana B."/>
            <person name="Ovrebo C."/>
            <person name="Racz N."/>
            <person name="Riley R."/>
            <person name="Savchenko A."/>
            <person name="Shiryaev A."/>
            <person name="Soop K."/>
            <person name="Spirin V."/>
            <person name="Szebenyi C."/>
            <person name="Tomsovsky M."/>
            <person name="Tulloss R.E."/>
            <person name="Uehling J."/>
            <person name="Grigoriev I.V."/>
            <person name="Vagvolgyi C."/>
            <person name="Papp T."/>
            <person name="Martin F.M."/>
            <person name="Miettinen O."/>
            <person name="Hibbett D.S."/>
            <person name="Nagy L.G."/>
        </authorList>
    </citation>
    <scope>NUCLEOTIDE SEQUENCE [LARGE SCALE GENOMIC DNA]</scope>
    <source>
        <strain evidence="2 3">CBS 962.96</strain>
    </source>
</reference>
<keyword evidence="1" id="KW-0812">Transmembrane</keyword>
<keyword evidence="1" id="KW-0472">Membrane</keyword>
<name>A0A4S8KU37_DENBC</name>
<feature type="transmembrane region" description="Helical" evidence="1">
    <location>
        <begin position="64"/>
        <end position="83"/>
    </location>
</feature>
<feature type="transmembrane region" description="Helical" evidence="1">
    <location>
        <begin position="28"/>
        <end position="52"/>
    </location>
</feature>
<organism evidence="2 3">
    <name type="scientific">Dendrothele bispora (strain CBS 962.96)</name>
    <dbReference type="NCBI Taxonomy" id="1314807"/>
    <lineage>
        <taxon>Eukaryota</taxon>
        <taxon>Fungi</taxon>
        <taxon>Dikarya</taxon>
        <taxon>Basidiomycota</taxon>
        <taxon>Agaricomycotina</taxon>
        <taxon>Agaricomycetes</taxon>
        <taxon>Agaricomycetidae</taxon>
        <taxon>Agaricales</taxon>
        <taxon>Agaricales incertae sedis</taxon>
        <taxon>Dendrothele</taxon>
    </lineage>
</organism>
<evidence type="ECO:0000313" key="3">
    <source>
        <dbReference type="Proteomes" id="UP000297245"/>
    </source>
</evidence>
<dbReference type="EMBL" id="ML180038">
    <property type="protein sequence ID" value="THU79349.1"/>
    <property type="molecule type" value="Genomic_DNA"/>
</dbReference>
<feature type="transmembrane region" description="Helical" evidence="1">
    <location>
        <begin position="117"/>
        <end position="134"/>
    </location>
</feature>